<comment type="caution">
    <text evidence="2">The sequence shown here is derived from an EMBL/GenBank/DDBJ whole genome shotgun (WGS) entry which is preliminary data.</text>
</comment>
<evidence type="ECO:0008006" key="4">
    <source>
        <dbReference type="Google" id="ProtNLM"/>
    </source>
</evidence>
<feature type="non-terminal residue" evidence="2">
    <location>
        <position position="70"/>
    </location>
</feature>
<evidence type="ECO:0000313" key="2">
    <source>
        <dbReference type="EMBL" id="KAF5188216.1"/>
    </source>
</evidence>
<gene>
    <name evidence="2" type="ORF">FRX31_022198</name>
</gene>
<organism evidence="2 3">
    <name type="scientific">Thalictrum thalictroides</name>
    <name type="common">Rue-anemone</name>
    <name type="synonym">Anemone thalictroides</name>
    <dbReference type="NCBI Taxonomy" id="46969"/>
    <lineage>
        <taxon>Eukaryota</taxon>
        <taxon>Viridiplantae</taxon>
        <taxon>Streptophyta</taxon>
        <taxon>Embryophyta</taxon>
        <taxon>Tracheophyta</taxon>
        <taxon>Spermatophyta</taxon>
        <taxon>Magnoliopsida</taxon>
        <taxon>Ranunculales</taxon>
        <taxon>Ranunculaceae</taxon>
        <taxon>Thalictroideae</taxon>
        <taxon>Thalictrum</taxon>
    </lineage>
</organism>
<accession>A0A7J6VT10</accession>
<feature type="signal peptide" evidence="1">
    <location>
        <begin position="1"/>
        <end position="20"/>
    </location>
</feature>
<evidence type="ECO:0000313" key="3">
    <source>
        <dbReference type="Proteomes" id="UP000554482"/>
    </source>
</evidence>
<keyword evidence="3" id="KW-1185">Reference proteome</keyword>
<reference evidence="2 3" key="1">
    <citation type="submission" date="2020-06" db="EMBL/GenBank/DDBJ databases">
        <title>Transcriptomic and genomic resources for Thalictrum thalictroides and T. hernandezii: Facilitating candidate gene discovery in an emerging model plant lineage.</title>
        <authorList>
            <person name="Arias T."/>
            <person name="Riano-Pachon D.M."/>
            <person name="Di Stilio V.S."/>
        </authorList>
    </citation>
    <scope>NUCLEOTIDE SEQUENCE [LARGE SCALE GENOMIC DNA]</scope>
    <source>
        <strain evidence="3">cv. WT478/WT964</strain>
        <tissue evidence="2">Leaves</tissue>
    </source>
</reference>
<protein>
    <recommendedName>
        <fullName evidence="4">Secreted protein</fullName>
    </recommendedName>
</protein>
<keyword evidence="1" id="KW-0732">Signal</keyword>
<evidence type="ECO:0000256" key="1">
    <source>
        <dbReference type="SAM" id="SignalP"/>
    </source>
</evidence>
<feature type="chain" id="PRO_5029580603" description="Secreted protein" evidence="1">
    <location>
        <begin position="21"/>
        <end position="70"/>
    </location>
</feature>
<dbReference type="PROSITE" id="PS51257">
    <property type="entry name" value="PROKAR_LIPOPROTEIN"/>
    <property type="match status" value="1"/>
</dbReference>
<dbReference type="EMBL" id="JABWDY010027057">
    <property type="protein sequence ID" value="KAF5188216.1"/>
    <property type="molecule type" value="Genomic_DNA"/>
</dbReference>
<proteinExistence type="predicted"/>
<name>A0A7J6VT10_THATH</name>
<dbReference type="AlphaFoldDB" id="A0A7J6VT10"/>
<dbReference type="Proteomes" id="UP000554482">
    <property type="component" value="Unassembled WGS sequence"/>
</dbReference>
<sequence>MKAPLELVLVSLGSVFPVFGGCMYKERASKGFVWFFRAFLWATGETKAKRITASMAAETAMQNIILGRIV</sequence>